<comment type="caution">
    <text evidence="1">The sequence shown here is derived from an EMBL/GenBank/DDBJ whole genome shotgun (WGS) entry which is preliminary data.</text>
</comment>
<dbReference type="EMBL" id="JBEXIP010000072">
    <property type="protein sequence ID" value="MET8438812.1"/>
    <property type="molecule type" value="Genomic_DNA"/>
</dbReference>
<dbReference type="RefSeq" id="WP_356502288.1">
    <property type="nucleotide sequence ID" value="NZ_JBEXEF010000190.1"/>
</dbReference>
<sequence>MADTIEELVERRHATAEAHVRVMELRERFGPPTTEPWSEAQTTTYETAWRAWRDLERDLQEAITQYAKNEGLDRNAIEQAAQRLRRASLLLGGAVVDGLPAPFDQEGRCIVTGAPAAFLFDAAVRHRSAPG</sequence>
<dbReference type="Proteomes" id="UP001550044">
    <property type="component" value="Unassembled WGS sequence"/>
</dbReference>
<gene>
    <name evidence="1" type="ORF">ABZV61_40305</name>
</gene>
<keyword evidence="2" id="KW-1185">Reference proteome</keyword>
<evidence type="ECO:0000313" key="2">
    <source>
        <dbReference type="Proteomes" id="UP001550044"/>
    </source>
</evidence>
<organism evidence="1 2">
    <name type="scientific">Streptomyces sp. 900116325</name>
    <dbReference type="NCBI Taxonomy" id="3154295"/>
    <lineage>
        <taxon>Bacteria</taxon>
        <taxon>Bacillati</taxon>
        <taxon>Actinomycetota</taxon>
        <taxon>Actinomycetes</taxon>
        <taxon>Kitasatosporales</taxon>
        <taxon>Streptomycetaceae</taxon>
        <taxon>Streptomyces</taxon>
    </lineage>
</organism>
<reference evidence="1 2" key="1">
    <citation type="submission" date="2024-06" db="EMBL/GenBank/DDBJ databases">
        <title>The Natural Products Discovery Center: Release of the First 8490 Sequenced Strains for Exploring Actinobacteria Biosynthetic Diversity.</title>
        <authorList>
            <person name="Kalkreuter E."/>
            <person name="Kautsar S.A."/>
            <person name="Yang D."/>
            <person name="Bader C.D."/>
            <person name="Teijaro C.N."/>
            <person name="Fluegel L."/>
            <person name="Davis C.M."/>
            <person name="Simpson J.R."/>
            <person name="Lauterbach L."/>
            <person name="Steele A.D."/>
            <person name="Gui C."/>
            <person name="Meng S."/>
            <person name="Li G."/>
            <person name="Viehrig K."/>
            <person name="Ye F."/>
            <person name="Su P."/>
            <person name="Kiefer A.F."/>
            <person name="Nichols A."/>
            <person name="Cepeda A.J."/>
            <person name="Yan W."/>
            <person name="Fan B."/>
            <person name="Jiang Y."/>
            <person name="Adhikari A."/>
            <person name="Zheng C.-J."/>
            <person name="Schuster L."/>
            <person name="Cowan T.M."/>
            <person name="Smanski M.J."/>
            <person name="Chevrette M.G."/>
            <person name="De Carvalho L.P.S."/>
            <person name="Shen B."/>
        </authorList>
    </citation>
    <scope>NUCLEOTIDE SEQUENCE [LARGE SCALE GENOMIC DNA]</scope>
    <source>
        <strain evidence="1 2">NPDC005137</strain>
    </source>
</reference>
<accession>A0ABV2ULT1</accession>
<name>A0ABV2ULT1_9ACTN</name>
<evidence type="ECO:0000313" key="1">
    <source>
        <dbReference type="EMBL" id="MET8438812.1"/>
    </source>
</evidence>
<protein>
    <submittedName>
        <fullName evidence="1">Uncharacterized protein</fullName>
    </submittedName>
</protein>
<proteinExistence type="predicted"/>